<evidence type="ECO:0000256" key="2">
    <source>
        <dbReference type="ARBA" id="ARBA00004629"/>
    </source>
</evidence>
<feature type="region of interest" description="Disordered" evidence="10">
    <location>
        <begin position="1"/>
        <end position="26"/>
    </location>
</feature>
<dbReference type="Ensembl" id="ENSCHIT00010006296.1">
    <property type="protein sequence ID" value="ENSCHIP00010004520.1"/>
    <property type="gene ID" value="ENSCHIG00010003260.1"/>
</dbReference>
<comment type="subcellular location">
    <subcellularLocation>
        <location evidence="2">Chromosome</location>
        <location evidence="2">Centromere</location>
        <location evidence="2">Kinetochore</location>
    </subcellularLocation>
    <subcellularLocation>
        <location evidence="1">Nucleus</location>
    </subcellularLocation>
</comment>
<dbReference type="GO" id="GO:0000444">
    <property type="term" value="C:MIS12/MIND type complex"/>
    <property type="evidence" value="ECO:0007669"/>
    <property type="project" value="InterPro"/>
</dbReference>
<evidence type="ECO:0000256" key="4">
    <source>
        <dbReference type="ARBA" id="ARBA00022618"/>
    </source>
</evidence>
<evidence type="ECO:0000313" key="11">
    <source>
        <dbReference type="Ensembl" id="ENSCHIP00010004520.1"/>
    </source>
</evidence>
<proteinExistence type="predicted"/>
<dbReference type="PANTHER" id="PTHR15459:SF3">
    <property type="entry name" value="POLYAMINE-MODULATED FACTOR 1"/>
    <property type="match status" value="1"/>
</dbReference>
<evidence type="ECO:0000256" key="6">
    <source>
        <dbReference type="ARBA" id="ARBA00022838"/>
    </source>
</evidence>
<evidence type="ECO:0000256" key="3">
    <source>
        <dbReference type="ARBA" id="ARBA00022454"/>
    </source>
</evidence>
<evidence type="ECO:0000256" key="8">
    <source>
        <dbReference type="ARBA" id="ARBA00023306"/>
    </source>
</evidence>
<keyword evidence="8" id="KW-0131">Cell cycle</keyword>
<protein>
    <recommendedName>
        <fullName evidence="12">Polyamine-modulated factor 1</fullName>
    </recommendedName>
</protein>
<keyword evidence="5" id="KW-0498">Mitosis</keyword>
<keyword evidence="4" id="KW-0132">Cell division</keyword>
<evidence type="ECO:0000256" key="1">
    <source>
        <dbReference type="ARBA" id="ARBA00004123"/>
    </source>
</evidence>
<dbReference type="Pfam" id="PF03980">
    <property type="entry name" value="Nnf1"/>
    <property type="match status" value="1"/>
</dbReference>
<evidence type="ECO:0000256" key="7">
    <source>
        <dbReference type="ARBA" id="ARBA00023242"/>
    </source>
</evidence>
<keyword evidence="9" id="KW-0137">Centromere</keyword>
<keyword evidence="3" id="KW-0158">Chromosome</keyword>
<keyword evidence="7" id="KW-0539">Nucleus</keyword>
<dbReference type="GO" id="GO:0005634">
    <property type="term" value="C:nucleus"/>
    <property type="evidence" value="ECO:0007669"/>
    <property type="project" value="UniProtKB-SubCell"/>
</dbReference>
<accession>A0A8C2NFC7</accession>
<sequence length="249" mass="28052">MAEASSVNVGSGCEEKGPEELSQESARPGTIISRVKLFDTMVDTFLQKLVAAGSFQRFTDYYKSFYQLQPEMTQRIHDKFVTQLQTSIQEEISEIKAEGNLEAVLIALDTIVEESKDRKEPAWRPSGIPEKDLRGAMAPYLLQQRGALQRRVQKQEAENRQLADAVLAGRRRLEELQLQAQARQQAWQGQHSTAMAAQLHVTTARHLYSVYFRMTSRVSAYLQHSFPVTKACPESGPVTWSQAQIPAIV</sequence>
<dbReference type="GO" id="GO:0007059">
    <property type="term" value="P:chromosome segregation"/>
    <property type="evidence" value="ECO:0007669"/>
    <property type="project" value="TreeGrafter"/>
</dbReference>
<evidence type="ECO:0000256" key="5">
    <source>
        <dbReference type="ARBA" id="ARBA00022776"/>
    </source>
</evidence>
<evidence type="ECO:0000256" key="9">
    <source>
        <dbReference type="ARBA" id="ARBA00023328"/>
    </source>
</evidence>
<dbReference type="GO" id="GO:0051301">
    <property type="term" value="P:cell division"/>
    <property type="evidence" value="ECO:0007669"/>
    <property type="project" value="UniProtKB-KW"/>
</dbReference>
<name>A0A8C2NFC7_CAPHI</name>
<reference evidence="11" key="2">
    <citation type="submission" date="2025-08" db="UniProtKB">
        <authorList>
            <consortium name="Ensembl"/>
        </authorList>
    </citation>
    <scope>IDENTIFICATION</scope>
</reference>
<organism evidence="11">
    <name type="scientific">Capra hircus</name>
    <name type="common">Goat</name>
    <dbReference type="NCBI Taxonomy" id="9925"/>
    <lineage>
        <taxon>Eukaryota</taxon>
        <taxon>Metazoa</taxon>
        <taxon>Chordata</taxon>
        <taxon>Craniata</taxon>
        <taxon>Vertebrata</taxon>
        <taxon>Euteleostomi</taxon>
        <taxon>Mammalia</taxon>
        <taxon>Eutheria</taxon>
        <taxon>Laurasiatheria</taxon>
        <taxon>Artiodactyla</taxon>
        <taxon>Ruminantia</taxon>
        <taxon>Pecora</taxon>
        <taxon>Bovidae</taxon>
        <taxon>Caprinae</taxon>
        <taxon>Capra</taxon>
    </lineage>
</organism>
<evidence type="ECO:0008006" key="12">
    <source>
        <dbReference type="Google" id="ProtNLM"/>
    </source>
</evidence>
<dbReference type="PANTHER" id="PTHR15459">
    <property type="entry name" value="POLYAMINE-MODULATED FACTOR 1"/>
    <property type="match status" value="1"/>
</dbReference>
<keyword evidence="6" id="KW-0995">Kinetochore</keyword>
<dbReference type="AlphaFoldDB" id="A0A8C2NFC7"/>
<reference evidence="11" key="1">
    <citation type="submission" date="2019-03" db="EMBL/GenBank/DDBJ databases">
        <title>Genome sequencing and reference-guided assembly of Black Bengal Goat (Capra hircus).</title>
        <authorList>
            <person name="Siddiki A.Z."/>
            <person name="Baten A."/>
            <person name="Billah M."/>
            <person name="Alam M.A.U."/>
            <person name="Shawrob K.S.M."/>
            <person name="Saha S."/>
            <person name="Chowdhury M."/>
            <person name="Rahman A.H."/>
            <person name="Stear M."/>
            <person name="Miah G."/>
            <person name="Das G.B."/>
            <person name="Hossain M.M."/>
            <person name="Kumkum M."/>
            <person name="Islam M.S."/>
            <person name="Mollah A.M."/>
            <person name="Ahsan A."/>
            <person name="Tusar F."/>
            <person name="Khan M.K.I."/>
        </authorList>
    </citation>
    <scope>NUCLEOTIDE SEQUENCE [LARGE SCALE GENOMIC DNA]</scope>
</reference>
<dbReference type="InterPro" id="IPR007128">
    <property type="entry name" value="PMF1/Nnf1"/>
</dbReference>
<evidence type="ECO:0000256" key="10">
    <source>
        <dbReference type="SAM" id="MobiDB-lite"/>
    </source>
</evidence>